<keyword evidence="1" id="KW-1133">Transmembrane helix</keyword>
<dbReference type="Proteomes" id="UP001281614">
    <property type="component" value="Unassembled WGS sequence"/>
</dbReference>
<reference evidence="2" key="1">
    <citation type="submission" date="2023-02" db="EMBL/GenBank/DDBJ databases">
        <title>Colletotrichum kahawae CIFC_Que2 genome sequencing and assembly.</title>
        <authorList>
            <person name="Baroncelli R."/>
        </authorList>
    </citation>
    <scope>NUCLEOTIDE SEQUENCE</scope>
    <source>
        <strain evidence="2">CIFC_Que2</strain>
    </source>
</reference>
<keyword evidence="1" id="KW-0472">Membrane</keyword>
<organism evidence="2 3">
    <name type="scientific">Colletotrichum kahawae</name>
    <name type="common">Coffee berry disease fungus</name>
    <dbReference type="NCBI Taxonomy" id="34407"/>
    <lineage>
        <taxon>Eukaryota</taxon>
        <taxon>Fungi</taxon>
        <taxon>Dikarya</taxon>
        <taxon>Ascomycota</taxon>
        <taxon>Pezizomycotina</taxon>
        <taxon>Sordariomycetes</taxon>
        <taxon>Hypocreomycetidae</taxon>
        <taxon>Glomerellales</taxon>
        <taxon>Glomerellaceae</taxon>
        <taxon>Colletotrichum</taxon>
        <taxon>Colletotrichum gloeosporioides species complex</taxon>
    </lineage>
</organism>
<proteinExistence type="predicted"/>
<keyword evidence="1" id="KW-0812">Transmembrane</keyword>
<feature type="transmembrane region" description="Helical" evidence="1">
    <location>
        <begin position="74"/>
        <end position="95"/>
    </location>
</feature>
<evidence type="ECO:0000313" key="3">
    <source>
        <dbReference type="Proteomes" id="UP001281614"/>
    </source>
</evidence>
<dbReference type="AlphaFoldDB" id="A0AAE0DCK4"/>
<accession>A0AAE0DCK4</accession>
<name>A0AAE0DCK4_COLKA</name>
<sequence length="102" mass="11142">MVKDMKFGVELPTLTTNDRSLAAGSPFFGLQDKRDTTLDVITSGVESFLQHVVVSLIALISKASESLWLSDVPITALLGASIYYVGCLLSHSMFLRPKSHAW</sequence>
<gene>
    <name evidence="2" type="ORF">CKAH01_12628</name>
</gene>
<comment type="caution">
    <text evidence="2">The sequence shown here is derived from an EMBL/GenBank/DDBJ whole genome shotgun (WGS) entry which is preliminary data.</text>
</comment>
<dbReference type="EMBL" id="VYYT01000032">
    <property type="protein sequence ID" value="KAK2775966.1"/>
    <property type="molecule type" value="Genomic_DNA"/>
</dbReference>
<evidence type="ECO:0000313" key="2">
    <source>
        <dbReference type="EMBL" id="KAK2775966.1"/>
    </source>
</evidence>
<protein>
    <submittedName>
        <fullName evidence="2">Uncharacterized protein</fullName>
    </submittedName>
</protein>
<evidence type="ECO:0000256" key="1">
    <source>
        <dbReference type="SAM" id="Phobius"/>
    </source>
</evidence>
<keyword evidence="3" id="KW-1185">Reference proteome</keyword>